<dbReference type="EMBL" id="CP036274">
    <property type="protein sequence ID" value="QDU26767.1"/>
    <property type="molecule type" value="Genomic_DNA"/>
</dbReference>
<evidence type="ECO:0000313" key="15">
    <source>
        <dbReference type="EMBL" id="QDU29085.1"/>
    </source>
</evidence>
<evidence type="ECO:0000313" key="12">
    <source>
        <dbReference type="EMBL" id="QDU28805.1"/>
    </source>
</evidence>
<dbReference type="EMBL" id="CP036274">
    <property type="protein sequence ID" value="QDU28817.1"/>
    <property type="molecule type" value="Genomic_DNA"/>
</dbReference>
<sequence>MKSLETKSTVLLKHHLKALRLPSFLEGCEKTAQRCATENVDHLGFLLQLCELELLNREKRASERRLKSARFPNLKSPGDFDFAAQPSLNRVLVAELLRCEFVERRESVIFLGHPGTGKTHLAIALGIAACQRGKRVRFCRVTELITQLMEAREERTLLRMKSSLAKFDLLILDELGYVPASKLGAELLFEVISSAYERQSLIVTTNLPFEQWTEVLGSERLTGAVLDRLTHRCHILESTGESYRLQDARRRRKGSRPKPATSSLSPADETAES</sequence>
<evidence type="ECO:0000256" key="2">
    <source>
        <dbReference type="ARBA" id="ARBA00022741"/>
    </source>
</evidence>
<dbReference type="EMBL" id="CP036274">
    <property type="protein sequence ID" value="QDU27750.1"/>
    <property type="molecule type" value="Genomic_DNA"/>
</dbReference>
<keyword evidence="22" id="KW-1185">Reference proteome</keyword>
<dbReference type="EMBL" id="CP036274">
    <property type="protein sequence ID" value="QDU29299.1"/>
    <property type="molecule type" value="Genomic_DNA"/>
</dbReference>
<dbReference type="EMBL" id="CP036274">
    <property type="protein sequence ID" value="QDU29085.1"/>
    <property type="molecule type" value="Genomic_DNA"/>
</dbReference>
<dbReference type="KEGG" id="aagg:ETAA8_46890"/>
<dbReference type="NCBIfam" id="NF038214">
    <property type="entry name" value="IS21_help_AAA"/>
    <property type="match status" value="1"/>
</dbReference>
<evidence type="ECO:0000256" key="3">
    <source>
        <dbReference type="ARBA" id="ARBA00022840"/>
    </source>
</evidence>
<evidence type="ECO:0000256" key="1">
    <source>
        <dbReference type="ARBA" id="ARBA00008059"/>
    </source>
</evidence>
<dbReference type="Gene3D" id="3.40.50.300">
    <property type="entry name" value="P-loop containing nucleotide triphosphate hydrolases"/>
    <property type="match status" value="1"/>
</dbReference>
<evidence type="ECO:0000313" key="7">
    <source>
        <dbReference type="EMBL" id="QDU26604.1"/>
    </source>
</evidence>
<dbReference type="AlphaFoldDB" id="A0A517YFP5"/>
<dbReference type="KEGG" id="aagg:ETAA8_65310"/>
<dbReference type="InterPro" id="IPR027417">
    <property type="entry name" value="P-loop_NTPase"/>
</dbReference>
<dbReference type="PANTHER" id="PTHR30050">
    <property type="entry name" value="CHROMOSOMAL REPLICATION INITIATOR PROTEIN DNAA"/>
    <property type="match status" value="1"/>
</dbReference>
<organism evidence="14 22">
    <name type="scientific">Anatilimnocola aggregata</name>
    <dbReference type="NCBI Taxonomy" id="2528021"/>
    <lineage>
        <taxon>Bacteria</taxon>
        <taxon>Pseudomonadati</taxon>
        <taxon>Planctomycetota</taxon>
        <taxon>Planctomycetia</taxon>
        <taxon>Pirellulales</taxon>
        <taxon>Pirellulaceae</taxon>
        <taxon>Anatilimnocola</taxon>
    </lineage>
</organism>
<dbReference type="CDD" id="cd00009">
    <property type="entry name" value="AAA"/>
    <property type="match status" value="1"/>
</dbReference>
<evidence type="ECO:0000313" key="17">
    <source>
        <dbReference type="EMBL" id="QDU29299.1"/>
    </source>
</evidence>
<dbReference type="KEGG" id="aagg:ETAA8_45910"/>
<evidence type="ECO:0000313" key="16">
    <source>
        <dbReference type="EMBL" id="QDU29098.1"/>
    </source>
</evidence>
<evidence type="ECO:0000313" key="19">
    <source>
        <dbReference type="EMBL" id="QDU29575.1"/>
    </source>
</evidence>
<evidence type="ECO:0000313" key="6">
    <source>
        <dbReference type="EMBL" id="QDU26228.1"/>
    </source>
</evidence>
<dbReference type="EMBL" id="CP036274">
    <property type="protein sequence ID" value="QDU26228.1"/>
    <property type="molecule type" value="Genomic_DNA"/>
</dbReference>
<evidence type="ECO:0000259" key="5">
    <source>
        <dbReference type="SMART" id="SM00382"/>
    </source>
</evidence>
<accession>A0A517YFP5</accession>
<dbReference type="KEGG" id="aagg:ETAA8_41920"/>
<dbReference type="InterPro" id="IPR028350">
    <property type="entry name" value="DNAC/IstB-like"/>
</dbReference>
<dbReference type="EMBL" id="CP036274">
    <property type="protein sequence ID" value="QDU29055.1"/>
    <property type="molecule type" value="Genomic_DNA"/>
</dbReference>
<dbReference type="InterPro" id="IPR047661">
    <property type="entry name" value="IstB"/>
</dbReference>
<reference evidence="14 22" key="1">
    <citation type="submission" date="2019-02" db="EMBL/GenBank/DDBJ databases">
        <title>Deep-cultivation of Planctomycetes and their phenomic and genomic characterization uncovers novel biology.</title>
        <authorList>
            <person name="Wiegand S."/>
            <person name="Jogler M."/>
            <person name="Boedeker C."/>
            <person name="Pinto D."/>
            <person name="Vollmers J."/>
            <person name="Rivas-Marin E."/>
            <person name="Kohn T."/>
            <person name="Peeters S.H."/>
            <person name="Heuer A."/>
            <person name="Rast P."/>
            <person name="Oberbeckmann S."/>
            <person name="Bunk B."/>
            <person name="Jeske O."/>
            <person name="Meyerdierks A."/>
            <person name="Storesund J.E."/>
            <person name="Kallscheuer N."/>
            <person name="Luecker S."/>
            <person name="Lage O.M."/>
            <person name="Pohl T."/>
            <person name="Merkel B.J."/>
            <person name="Hornburger P."/>
            <person name="Mueller R.-W."/>
            <person name="Bruemmer F."/>
            <person name="Labrenz M."/>
            <person name="Spormann A.M."/>
            <person name="Op den Camp H."/>
            <person name="Overmann J."/>
            <person name="Amann R."/>
            <person name="Jetten M.S.M."/>
            <person name="Mascher T."/>
            <person name="Medema M.H."/>
            <person name="Devos D.P."/>
            <person name="Kaster A.-K."/>
            <person name="Ovreas L."/>
            <person name="Rohde M."/>
            <person name="Galperin M.Y."/>
            <person name="Jogler C."/>
        </authorList>
    </citation>
    <scope>NUCLEOTIDE SEQUENCE [LARGE SCALE GENOMIC DNA]</scope>
    <source>
        <strain evidence="14 22">ETA_A8</strain>
    </source>
</reference>
<evidence type="ECO:0000313" key="18">
    <source>
        <dbReference type="EMBL" id="QDU29481.1"/>
    </source>
</evidence>
<dbReference type="PIRSF" id="PIRSF003073">
    <property type="entry name" value="DNAC_TnpB_IstB"/>
    <property type="match status" value="1"/>
</dbReference>
<evidence type="ECO:0000313" key="9">
    <source>
        <dbReference type="EMBL" id="QDU26767.1"/>
    </source>
</evidence>
<dbReference type="KEGG" id="aagg:ETAA8_13040"/>
<proteinExistence type="inferred from homology"/>
<feature type="region of interest" description="Disordered" evidence="4">
    <location>
        <begin position="246"/>
        <end position="273"/>
    </location>
</feature>
<dbReference type="KEGG" id="aagg:ETAA8_42050"/>
<dbReference type="EMBL" id="CP036274">
    <property type="protein sequence ID" value="QDU28805.1"/>
    <property type="molecule type" value="Genomic_DNA"/>
</dbReference>
<gene>
    <name evidence="14" type="primary">dnaC_9</name>
    <name evidence="6" type="synonym">dnaC_1</name>
    <name evidence="15" type="synonym">dnaC_10</name>
    <name evidence="16" type="synonym">dnaC_11</name>
    <name evidence="17" type="synonym">dnaC_12</name>
    <name evidence="18" type="synonym">dnaC_13</name>
    <name evidence="19" type="synonym">dnaC_14</name>
    <name evidence="20" type="synonym">dnaC_15</name>
    <name evidence="21" type="synonym">dnaC_16</name>
    <name evidence="7" type="synonym">dnaC_2</name>
    <name evidence="8" type="synonym">dnaC_3</name>
    <name evidence="9" type="synonym">dnaC_4</name>
    <name evidence="10" type="synonym">dnaC_5</name>
    <name evidence="11" type="synonym">dnaC_6</name>
    <name evidence="12" type="synonym">dnaC_7</name>
    <name evidence="13" type="synonym">dnaC_8</name>
    <name evidence="6" type="ORF">ETAA8_13040</name>
    <name evidence="7" type="ORF">ETAA8_16840</name>
    <name evidence="8" type="ORF">ETAA8_17220</name>
    <name evidence="9" type="ORF">ETAA8_18480</name>
    <name evidence="10" type="ORF">ETAA8_28400</name>
    <name evidence="11" type="ORF">ETAA8_37820</name>
    <name evidence="12" type="ORF">ETAA8_39100</name>
    <name evidence="13" type="ORF">ETAA8_39220</name>
    <name evidence="14" type="ORF">ETAA8_41620</name>
    <name evidence="15" type="ORF">ETAA8_41920</name>
    <name evidence="16" type="ORF">ETAA8_42050</name>
    <name evidence="17" type="ORF">ETAA8_44070</name>
    <name evidence="18" type="ORF">ETAA8_45910</name>
    <name evidence="19" type="ORF">ETAA8_46890</name>
    <name evidence="20" type="ORF">ETAA8_59240</name>
    <name evidence="21" type="ORF">ETAA8_65310</name>
</gene>
<dbReference type="KEGG" id="aagg:ETAA8_39220"/>
<name>A0A517YFP5_9BACT</name>
<dbReference type="SMART" id="SM00382">
    <property type="entry name" value="AAA"/>
    <property type="match status" value="1"/>
</dbReference>
<dbReference type="PANTHER" id="PTHR30050:SF4">
    <property type="entry name" value="ATP-BINDING PROTEIN RV3427C IN INSERTION SEQUENCE-RELATED"/>
    <property type="match status" value="1"/>
</dbReference>
<dbReference type="GO" id="GO:0006260">
    <property type="term" value="P:DNA replication"/>
    <property type="evidence" value="ECO:0007669"/>
    <property type="project" value="TreeGrafter"/>
</dbReference>
<dbReference type="SUPFAM" id="SSF52540">
    <property type="entry name" value="P-loop containing nucleoside triphosphate hydrolases"/>
    <property type="match status" value="1"/>
</dbReference>
<dbReference type="Pfam" id="PF01695">
    <property type="entry name" value="IstB_IS21"/>
    <property type="match status" value="1"/>
</dbReference>
<dbReference type="KEGG" id="aagg:ETAA8_37820"/>
<keyword evidence="2" id="KW-0547">Nucleotide-binding</keyword>
<evidence type="ECO:0000313" key="14">
    <source>
        <dbReference type="EMBL" id="QDU29055.1"/>
    </source>
</evidence>
<keyword evidence="3" id="KW-0067">ATP-binding</keyword>
<evidence type="ECO:0000313" key="8">
    <source>
        <dbReference type="EMBL" id="QDU26641.1"/>
    </source>
</evidence>
<evidence type="ECO:0000313" key="20">
    <source>
        <dbReference type="EMBL" id="QDU30775.1"/>
    </source>
</evidence>
<dbReference type="OrthoDB" id="9776217at2"/>
<protein>
    <submittedName>
        <fullName evidence="14">DNA replication protein DnaC</fullName>
    </submittedName>
</protein>
<evidence type="ECO:0000313" key="11">
    <source>
        <dbReference type="EMBL" id="QDU28679.1"/>
    </source>
</evidence>
<dbReference type="EMBL" id="CP036274">
    <property type="protein sequence ID" value="QDU29481.1"/>
    <property type="molecule type" value="Genomic_DNA"/>
</dbReference>
<dbReference type="EMBL" id="CP036274">
    <property type="protein sequence ID" value="QDU29098.1"/>
    <property type="molecule type" value="Genomic_DNA"/>
</dbReference>
<dbReference type="EMBL" id="CP036274">
    <property type="protein sequence ID" value="QDU26604.1"/>
    <property type="molecule type" value="Genomic_DNA"/>
</dbReference>
<dbReference type="EMBL" id="CP036274">
    <property type="protein sequence ID" value="QDU30775.1"/>
    <property type="molecule type" value="Genomic_DNA"/>
</dbReference>
<evidence type="ECO:0000313" key="21">
    <source>
        <dbReference type="EMBL" id="QDU31374.1"/>
    </source>
</evidence>
<dbReference type="EMBL" id="CP036274">
    <property type="protein sequence ID" value="QDU29575.1"/>
    <property type="molecule type" value="Genomic_DNA"/>
</dbReference>
<evidence type="ECO:0000256" key="4">
    <source>
        <dbReference type="SAM" id="MobiDB-lite"/>
    </source>
</evidence>
<dbReference type="InterPro" id="IPR002611">
    <property type="entry name" value="IstB_ATP-bd"/>
</dbReference>
<dbReference type="KEGG" id="aagg:ETAA8_59240"/>
<dbReference type="KEGG" id="aagg:ETAA8_39100"/>
<dbReference type="GO" id="GO:0005524">
    <property type="term" value="F:ATP binding"/>
    <property type="evidence" value="ECO:0007669"/>
    <property type="project" value="UniProtKB-KW"/>
</dbReference>
<dbReference type="KEGG" id="aagg:ETAA8_41620"/>
<dbReference type="KEGG" id="aagg:ETAA8_17220"/>
<dbReference type="KEGG" id="aagg:ETAA8_44070"/>
<dbReference type="Proteomes" id="UP000315017">
    <property type="component" value="Chromosome"/>
</dbReference>
<dbReference type="EMBL" id="CP036274">
    <property type="protein sequence ID" value="QDU26641.1"/>
    <property type="molecule type" value="Genomic_DNA"/>
</dbReference>
<dbReference type="KEGG" id="aagg:ETAA8_18480"/>
<feature type="domain" description="AAA+ ATPase" evidence="5">
    <location>
        <begin position="104"/>
        <end position="239"/>
    </location>
</feature>
<evidence type="ECO:0000313" key="10">
    <source>
        <dbReference type="EMBL" id="QDU27750.1"/>
    </source>
</evidence>
<comment type="similarity">
    <text evidence="1">Belongs to the IS21/IS1162 putative ATP-binding protein family.</text>
</comment>
<dbReference type="RefSeq" id="WP_145086466.1">
    <property type="nucleotide sequence ID" value="NZ_CP036274.1"/>
</dbReference>
<dbReference type="KEGG" id="aagg:ETAA8_28400"/>
<dbReference type="KEGG" id="aagg:ETAA8_16840"/>
<evidence type="ECO:0000313" key="13">
    <source>
        <dbReference type="EMBL" id="QDU28817.1"/>
    </source>
</evidence>
<evidence type="ECO:0000313" key="22">
    <source>
        <dbReference type="Proteomes" id="UP000315017"/>
    </source>
</evidence>
<dbReference type="EMBL" id="CP036274">
    <property type="protein sequence ID" value="QDU31374.1"/>
    <property type="molecule type" value="Genomic_DNA"/>
</dbReference>
<dbReference type="InterPro" id="IPR003593">
    <property type="entry name" value="AAA+_ATPase"/>
</dbReference>
<dbReference type="EMBL" id="CP036274">
    <property type="protein sequence ID" value="QDU28679.1"/>
    <property type="molecule type" value="Genomic_DNA"/>
</dbReference>